<accession>A0ABU9GJ12</accession>
<dbReference type="Proteomes" id="UP001378242">
    <property type="component" value="Unassembled WGS sequence"/>
</dbReference>
<evidence type="ECO:0000313" key="3">
    <source>
        <dbReference type="Proteomes" id="UP001378242"/>
    </source>
</evidence>
<feature type="non-terminal residue" evidence="2">
    <location>
        <position position="1"/>
    </location>
</feature>
<organism evidence="2 3">
    <name type="scientific">Cobetia marina</name>
    <name type="common">Deleya marina</name>
    <dbReference type="NCBI Taxonomy" id="28258"/>
    <lineage>
        <taxon>Bacteria</taxon>
        <taxon>Pseudomonadati</taxon>
        <taxon>Pseudomonadota</taxon>
        <taxon>Gammaproteobacteria</taxon>
        <taxon>Oceanospirillales</taxon>
        <taxon>Halomonadaceae</taxon>
        <taxon>Cobetia</taxon>
    </lineage>
</organism>
<keyword evidence="3" id="KW-1185">Reference proteome</keyword>
<reference evidence="2 3" key="1">
    <citation type="submission" date="2024-02" db="EMBL/GenBank/DDBJ databases">
        <title>Bacteria isolated from the canopy kelp, Nereocystis luetkeana.</title>
        <authorList>
            <person name="Pfister C.A."/>
            <person name="Younker I.T."/>
            <person name="Light S.H."/>
        </authorList>
    </citation>
    <scope>NUCLEOTIDE SEQUENCE [LARGE SCALE GENOMIC DNA]</scope>
    <source>
        <strain evidence="2 3">TI.5.07</strain>
    </source>
</reference>
<feature type="region of interest" description="Disordered" evidence="1">
    <location>
        <begin position="80"/>
        <end position="118"/>
    </location>
</feature>
<dbReference type="RefSeq" id="WP_341542745.1">
    <property type="nucleotide sequence ID" value="NZ_JBAKAP010000019.1"/>
</dbReference>
<name>A0ABU9GJ12_COBMA</name>
<proteinExistence type="predicted"/>
<evidence type="ECO:0000313" key="2">
    <source>
        <dbReference type="EMBL" id="MEL0618083.1"/>
    </source>
</evidence>
<feature type="compositionally biased region" description="Polar residues" evidence="1">
    <location>
        <begin position="105"/>
        <end position="118"/>
    </location>
</feature>
<protein>
    <submittedName>
        <fullName evidence="2">Uncharacterized protein</fullName>
    </submittedName>
</protein>
<comment type="caution">
    <text evidence="2">The sequence shown here is derived from an EMBL/GenBank/DDBJ whole genome shotgun (WGS) entry which is preliminary data.</text>
</comment>
<sequence>LEADFKNIKQNNHLQTSFTAGNAMRPRQRMRTLRTIRAEHKGFFHRLSFRGHAGDTYSLITSSCSFGLVSPSLADTFLPWPETHSAPPEMAGPNGRSDISRRISESPSHVRSASCQPG</sequence>
<gene>
    <name evidence="2" type="ORF">V6243_14740</name>
</gene>
<dbReference type="EMBL" id="JBAKAP010000019">
    <property type="protein sequence ID" value="MEL0618083.1"/>
    <property type="molecule type" value="Genomic_DNA"/>
</dbReference>
<evidence type="ECO:0000256" key="1">
    <source>
        <dbReference type="SAM" id="MobiDB-lite"/>
    </source>
</evidence>